<reference evidence="2 3" key="1">
    <citation type="journal article" date="2018" name="Syst. Appl. Microbiol.">
        <title>Pseudomonas gallaeciensis sp. nov., isolated from crude-oil-contaminated intertidal sand samples after the Prestige oil spill.</title>
        <authorList>
            <person name="Mulet M."/>
            <person name="Sanchez D."/>
            <person name="Rodriguez A.C."/>
            <person name="Nogales B."/>
            <person name="Bosch R."/>
            <person name="Busquets A."/>
            <person name="Gomila M."/>
            <person name="Lalucat J."/>
            <person name="Garcia-Valdes E."/>
        </authorList>
    </citation>
    <scope>NUCLEOTIDE SEQUENCE [LARGE SCALE GENOMIC DNA]</scope>
    <source>
        <strain evidence="2 3">V113</strain>
    </source>
</reference>
<dbReference type="OrthoDB" id="6884388at2"/>
<evidence type="ECO:0000313" key="2">
    <source>
        <dbReference type="EMBL" id="RGP57153.1"/>
    </source>
</evidence>
<comment type="caution">
    <text evidence="2">The sequence shown here is derived from an EMBL/GenBank/DDBJ whole genome shotgun (WGS) entry which is preliminary data.</text>
</comment>
<keyword evidence="3" id="KW-1185">Reference proteome</keyword>
<evidence type="ECO:0000256" key="1">
    <source>
        <dbReference type="SAM" id="Phobius"/>
    </source>
</evidence>
<evidence type="ECO:0000313" key="3">
    <source>
        <dbReference type="Proteomes" id="UP000265411"/>
    </source>
</evidence>
<dbReference type="EMBL" id="LMAZ01000001">
    <property type="protein sequence ID" value="RGP57153.1"/>
    <property type="molecule type" value="Genomic_DNA"/>
</dbReference>
<keyword evidence="1" id="KW-0812">Transmembrane</keyword>
<dbReference type="Proteomes" id="UP000265411">
    <property type="component" value="Unassembled WGS sequence"/>
</dbReference>
<dbReference type="RefSeq" id="WP_118129875.1">
    <property type="nucleotide sequence ID" value="NZ_LMAZ01000001.1"/>
</dbReference>
<keyword evidence="1" id="KW-1133">Transmembrane helix</keyword>
<dbReference type="AlphaFoldDB" id="A0A395RAT5"/>
<evidence type="ECO:0008006" key="4">
    <source>
        <dbReference type="Google" id="ProtNLM"/>
    </source>
</evidence>
<sequence length="137" mass="14853">MNQAINAPRSYSPSRTYVLRTVGFMLFYVLVSVLAIAGLFDSLIGGPGGWVIAVAVAVPVAAQVWATLRLMADSDEFVRVIVTKCFVLAAGTSMVLWTVWGFGEAYAGAPHLDGWLIYPCFWAAYALVSPFVRTSKL</sequence>
<feature type="transmembrane region" description="Helical" evidence="1">
    <location>
        <begin position="50"/>
        <end position="68"/>
    </location>
</feature>
<keyword evidence="1" id="KW-0472">Membrane</keyword>
<accession>A0A395RAT5</accession>
<organism evidence="2 3">
    <name type="scientific">Pseudomonas abyssi</name>
    <dbReference type="NCBI Taxonomy" id="170540"/>
    <lineage>
        <taxon>Bacteria</taxon>
        <taxon>Pseudomonadati</taxon>
        <taxon>Pseudomonadota</taxon>
        <taxon>Gammaproteobacteria</taxon>
        <taxon>Pseudomonadales</taxon>
        <taxon>Pseudomonadaceae</taxon>
        <taxon>Pseudomonas</taxon>
    </lineage>
</organism>
<feature type="transmembrane region" description="Helical" evidence="1">
    <location>
        <begin position="21"/>
        <end position="44"/>
    </location>
</feature>
<feature type="transmembrane region" description="Helical" evidence="1">
    <location>
        <begin position="80"/>
        <end position="103"/>
    </location>
</feature>
<proteinExistence type="predicted"/>
<protein>
    <recommendedName>
        <fullName evidence="4">Transmembrane protein</fullName>
    </recommendedName>
</protein>
<feature type="transmembrane region" description="Helical" evidence="1">
    <location>
        <begin position="115"/>
        <end position="132"/>
    </location>
</feature>
<name>A0A395RAT5_9PSED</name>
<gene>
    <name evidence="2" type="ORF">ASB58_07445</name>
</gene>